<name>A0A840KDT8_9FLAO</name>
<reference evidence="1 2" key="1">
    <citation type="submission" date="2020-08" db="EMBL/GenBank/DDBJ databases">
        <title>Functional genomics of gut bacteria from endangered species of beetles.</title>
        <authorList>
            <person name="Carlos-Shanley C."/>
        </authorList>
    </citation>
    <scope>NUCLEOTIDE SEQUENCE [LARGE SCALE GENOMIC DNA]</scope>
    <source>
        <strain evidence="1 2">S00151</strain>
    </source>
</reference>
<keyword evidence="2" id="KW-1185">Reference proteome</keyword>
<dbReference type="Proteomes" id="UP000592180">
    <property type="component" value="Unassembled WGS sequence"/>
</dbReference>
<evidence type="ECO:0008006" key="3">
    <source>
        <dbReference type="Google" id="ProtNLM"/>
    </source>
</evidence>
<accession>A0A840KDT8</accession>
<organism evidence="1 2">
    <name type="scientific">Chryseobacterium defluvii</name>
    <dbReference type="NCBI Taxonomy" id="160396"/>
    <lineage>
        <taxon>Bacteria</taxon>
        <taxon>Pseudomonadati</taxon>
        <taxon>Bacteroidota</taxon>
        <taxon>Flavobacteriia</taxon>
        <taxon>Flavobacteriales</taxon>
        <taxon>Weeksellaceae</taxon>
        <taxon>Chryseobacterium group</taxon>
        <taxon>Chryseobacterium</taxon>
    </lineage>
</organism>
<sequence length="849" mass="96752">MKKYFNLSGDELIRSNPIPVNPLDRNSLKQYNSSASFKEIAFENRFGESSKCNPENLGKFYHGQLLIDDLIEDIYKNRNNPKFFFNFGNYAVNHGFNLNSQNPSMISTVLKNAYNDFSKSVKYQYITHEGAKKNADLEVYLNLMPCHVDLNQPGFVFTLNPSSEAIEYRAYYVYADYLDLRNFGKDNRDYDLNSKYNAITLFTKNGEDFLAITNDDDKWYVKKRITEIFVSELKQASTPRELKFLYENMPFFVQNVLLEHLDQKLLWEHFLALSFYKEGNLFSSDEKASGAVIVLLKAFNNIQLIYEKFKENQTLVKDIYNNLEGESTINGQIFSNKIAFATFITALCVHHKMNGLRKIEKTFSYGDYNGISSRNTPRKEKENEFFLQKMKDIPPLGMDFLPFRAFDDTIPDMDDGAFYHPLDMVLLIDANSEEKYPDIAAAILVKAIADEKEKLEREKLISLGLSLLGLVIGAAGLSSGNPLILAGAIADIALNTANATTIVFDKDILQLKGGREFLDEWGRFYLTANIILTVPVAGELLVKGIRLINLARKAGKPGVVNYVKSCMVKIILDKNILTFRGNTLSESQAVVRIIDGEEVIKATSFYFNKINIERLYERGVVIVETTAAGKTEFALIYKGEPILQGAASEIAYRRGMKGLALNLYKPFKLIAKLEELYRARIFSKYADKFDNGLFHHMDGEFNTSLLEEIMPSGYIYRDEFLVSQGGHRGSAIPGGNIRLERIIEPDGIFSIFRLPDDIPFKAKISVRYRDGYLLKKAESSMFPKNWDIKRIREEIAYVYDNTVAKNVGQLPSKPNDLFNKYEHFSNDGSFKILIEVDDTGQIMNSYPNL</sequence>
<protein>
    <recommendedName>
        <fullName evidence="3">EndoU nuclease-like protein</fullName>
    </recommendedName>
</protein>
<dbReference type="AlphaFoldDB" id="A0A840KDT8"/>
<comment type="caution">
    <text evidence="1">The sequence shown here is derived from an EMBL/GenBank/DDBJ whole genome shotgun (WGS) entry which is preliminary data.</text>
</comment>
<gene>
    <name evidence="1" type="ORF">HNP38_002021</name>
</gene>
<dbReference type="EMBL" id="JACHLE010000002">
    <property type="protein sequence ID" value="MBB4806725.1"/>
    <property type="molecule type" value="Genomic_DNA"/>
</dbReference>
<dbReference type="RefSeq" id="WP_228461026.1">
    <property type="nucleotide sequence ID" value="NZ_JACHLE010000002.1"/>
</dbReference>
<evidence type="ECO:0000313" key="1">
    <source>
        <dbReference type="EMBL" id="MBB4806725.1"/>
    </source>
</evidence>
<evidence type="ECO:0000313" key="2">
    <source>
        <dbReference type="Proteomes" id="UP000592180"/>
    </source>
</evidence>
<proteinExistence type="predicted"/>